<evidence type="ECO:0000256" key="9">
    <source>
        <dbReference type="RuleBase" id="RU000688"/>
    </source>
</evidence>
<evidence type="ECO:0000256" key="4">
    <source>
        <dbReference type="ARBA" id="ARBA00022989"/>
    </source>
</evidence>
<dbReference type="PRINTS" id="PR00237">
    <property type="entry name" value="GPCRRHODOPSN"/>
</dbReference>
<sequence>MSNNSTCLNLNDELWHQRGDLTTRVPTMVIFAILYSIIILCGLVGNVCVILAITRNRALQTVPNLFILSLSCSDVAVCCISATITPITAFRKEWIFGTVLCRTAPFIAGISLCFSTFTLTAISIDRYLLIRFPTRKPLMHYHAYLVITFICALAACISSPIIFRQKLARFENFCGQYCTEDWSDSESQRKLYGAALLCVQLVVPLFIIIVSYTAISLRISQTVILRGTRRSNSANVDVQLTDQQRMALKRKQRTNRMLIAMVVAFSVSWIWSVTFNVLRDYDYLPWMIKKQEYLFGIATHCIAMTSTVWNPLLYAALNLQLRAAFIDLLPATIRWKLRLGNDNTTNLTTNGTLHVMRPVSMLQYRSSESQLQVCENVSNTARPCY</sequence>
<dbReference type="PRINTS" id="PR01012">
    <property type="entry name" value="NRPEPTIDEYR"/>
</dbReference>
<dbReference type="AlphaFoldDB" id="A0A0K0D2Q9"/>
<keyword evidence="7 9" id="KW-0675">Receptor</keyword>
<dbReference type="GO" id="GO:0043005">
    <property type="term" value="C:neuron projection"/>
    <property type="evidence" value="ECO:0007669"/>
    <property type="project" value="TreeGrafter"/>
</dbReference>
<dbReference type="InterPro" id="IPR000276">
    <property type="entry name" value="GPCR_Rhodpsn"/>
</dbReference>
<feature type="transmembrane region" description="Helical" evidence="10">
    <location>
        <begin position="104"/>
        <end position="129"/>
    </location>
</feature>
<feature type="transmembrane region" description="Helical" evidence="10">
    <location>
        <begin position="141"/>
        <end position="163"/>
    </location>
</feature>
<keyword evidence="8 9" id="KW-0807">Transducer</keyword>
<feature type="transmembrane region" description="Helical" evidence="10">
    <location>
        <begin position="191"/>
        <end position="215"/>
    </location>
</feature>
<comment type="similarity">
    <text evidence="2 9">Belongs to the G-protein coupled receptor 1 family.</text>
</comment>
<evidence type="ECO:0000256" key="6">
    <source>
        <dbReference type="ARBA" id="ARBA00023136"/>
    </source>
</evidence>
<evidence type="ECO:0000256" key="10">
    <source>
        <dbReference type="SAM" id="Phobius"/>
    </source>
</evidence>
<dbReference type="STRING" id="6313.A0A0K0D2Q9"/>
<dbReference type="GO" id="GO:0042923">
    <property type="term" value="F:neuropeptide binding"/>
    <property type="evidence" value="ECO:0007669"/>
    <property type="project" value="TreeGrafter"/>
</dbReference>
<feature type="transmembrane region" description="Helical" evidence="10">
    <location>
        <begin position="255"/>
        <end position="273"/>
    </location>
</feature>
<dbReference type="Proteomes" id="UP000035642">
    <property type="component" value="Unassembled WGS sequence"/>
</dbReference>
<dbReference type="Pfam" id="PF00001">
    <property type="entry name" value="7tm_1"/>
    <property type="match status" value="1"/>
</dbReference>
<evidence type="ECO:0000256" key="7">
    <source>
        <dbReference type="ARBA" id="ARBA00023170"/>
    </source>
</evidence>
<organism evidence="12 13">
    <name type="scientific">Angiostrongylus cantonensis</name>
    <name type="common">Rat lungworm</name>
    <dbReference type="NCBI Taxonomy" id="6313"/>
    <lineage>
        <taxon>Eukaryota</taxon>
        <taxon>Metazoa</taxon>
        <taxon>Ecdysozoa</taxon>
        <taxon>Nematoda</taxon>
        <taxon>Chromadorea</taxon>
        <taxon>Rhabditida</taxon>
        <taxon>Rhabditina</taxon>
        <taxon>Rhabditomorpha</taxon>
        <taxon>Strongyloidea</taxon>
        <taxon>Metastrongylidae</taxon>
        <taxon>Angiostrongylus</taxon>
    </lineage>
</organism>
<dbReference type="GO" id="GO:0005886">
    <property type="term" value="C:plasma membrane"/>
    <property type="evidence" value="ECO:0007669"/>
    <property type="project" value="TreeGrafter"/>
</dbReference>
<accession>A0A0K0D2Q9</accession>
<reference evidence="13" key="2">
    <citation type="submission" date="2017-02" db="UniProtKB">
        <authorList>
            <consortium name="WormBaseParasite"/>
        </authorList>
    </citation>
    <scope>IDENTIFICATION</scope>
</reference>
<evidence type="ECO:0000259" key="11">
    <source>
        <dbReference type="PROSITE" id="PS50262"/>
    </source>
</evidence>
<evidence type="ECO:0000256" key="5">
    <source>
        <dbReference type="ARBA" id="ARBA00023040"/>
    </source>
</evidence>
<keyword evidence="5 9" id="KW-0297">G-protein coupled receptor</keyword>
<keyword evidence="12" id="KW-1185">Reference proteome</keyword>
<keyword evidence="4 10" id="KW-1133">Transmembrane helix</keyword>
<feature type="transmembrane region" description="Helical" evidence="10">
    <location>
        <begin position="293"/>
        <end position="317"/>
    </location>
</feature>
<name>A0A0K0D2Q9_ANGCA</name>
<dbReference type="PANTHER" id="PTHR24235:SF18">
    <property type="entry name" value="G-PROTEIN COUPLED RECEPTORS FAMILY 1 PROFILE DOMAIN-CONTAINING PROTEIN"/>
    <property type="match status" value="1"/>
</dbReference>
<dbReference type="SMART" id="SM01381">
    <property type="entry name" value="7TM_GPCR_Srsx"/>
    <property type="match status" value="1"/>
</dbReference>
<dbReference type="GO" id="GO:0004983">
    <property type="term" value="F:neuropeptide Y receptor activity"/>
    <property type="evidence" value="ECO:0007669"/>
    <property type="project" value="InterPro"/>
</dbReference>
<feature type="transmembrane region" description="Helical" evidence="10">
    <location>
        <begin position="28"/>
        <end position="53"/>
    </location>
</feature>
<dbReference type="Gene3D" id="1.20.1070.10">
    <property type="entry name" value="Rhodopsin 7-helix transmembrane proteins"/>
    <property type="match status" value="1"/>
</dbReference>
<reference evidence="12" key="1">
    <citation type="submission" date="2012-09" db="EMBL/GenBank/DDBJ databases">
        <authorList>
            <person name="Martin A.A."/>
        </authorList>
    </citation>
    <scope>NUCLEOTIDE SEQUENCE</scope>
</reference>
<dbReference type="PROSITE" id="PS50262">
    <property type="entry name" value="G_PROTEIN_RECEP_F1_2"/>
    <property type="match status" value="1"/>
</dbReference>
<feature type="domain" description="G-protein coupled receptors family 1 profile" evidence="11">
    <location>
        <begin position="45"/>
        <end position="314"/>
    </location>
</feature>
<evidence type="ECO:0000313" key="12">
    <source>
        <dbReference type="Proteomes" id="UP000035642"/>
    </source>
</evidence>
<dbReference type="InterPro" id="IPR000611">
    <property type="entry name" value="NPY_rcpt"/>
</dbReference>
<evidence type="ECO:0000256" key="2">
    <source>
        <dbReference type="ARBA" id="ARBA00010663"/>
    </source>
</evidence>
<dbReference type="InterPro" id="IPR017452">
    <property type="entry name" value="GPCR_Rhodpsn_7TM"/>
</dbReference>
<evidence type="ECO:0000256" key="8">
    <source>
        <dbReference type="ARBA" id="ARBA00023224"/>
    </source>
</evidence>
<keyword evidence="3 9" id="KW-0812">Transmembrane</keyword>
<keyword evidence="6 10" id="KW-0472">Membrane</keyword>
<dbReference type="WBParaSite" id="ACAC_0000435401-mRNA-1">
    <property type="protein sequence ID" value="ACAC_0000435401-mRNA-1"/>
    <property type="gene ID" value="ACAC_0000435401"/>
</dbReference>
<feature type="transmembrane region" description="Helical" evidence="10">
    <location>
        <begin position="65"/>
        <end position="84"/>
    </location>
</feature>
<evidence type="ECO:0000313" key="13">
    <source>
        <dbReference type="WBParaSite" id="ACAC_0000435401-mRNA-1"/>
    </source>
</evidence>
<dbReference type="PANTHER" id="PTHR24235">
    <property type="entry name" value="NEUROPEPTIDE Y RECEPTOR"/>
    <property type="match status" value="1"/>
</dbReference>
<comment type="subcellular location">
    <subcellularLocation>
        <location evidence="1">Membrane</location>
        <topology evidence="1">Multi-pass membrane protein</topology>
    </subcellularLocation>
</comment>
<evidence type="ECO:0000256" key="3">
    <source>
        <dbReference type="ARBA" id="ARBA00022692"/>
    </source>
</evidence>
<protein>
    <submittedName>
        <fullName evidence="13">G_PROTEIN_RECEP_F1_2 domain-containing protein</fullName>
    </submittedName>
</protein>
<dbReference type="PROSITE" id="PS00237">
    <property type="entry name" value="G_PROTEIN_RECEP_F1_1"/>
    <property type="match status" value="1"/>
</dbReference>
<proteinExistence type="inferred from homology"/>
<dbReference type="CDD" id="cd15203">
    <property type="entry name" value="7tmA_NPYR-like"/>
    <property type="match status" value="1"/>
</dbReference>
<evidence type="ECO:0000256" key="1">
    <source>
        <dbReference type="ARBA" id="ARBA00004141"/>
    </source>
</evidence>
<dbReference type="SUPFAM" id="SSF81321">
    <property type="entry name" value="Family A G protein-coupled receptor-like"/>
    <property type="match status" value="1"/>
</dbReference>